<dbReference type="Proteomes" id="UP000078542">
    <property type="component" value="Unassembled WGS sequence"/>
</dbReference>
<gene>
    <name evidence="1" type="ORF">ALC62_14879</name>
</gene>
<dbReference type="EMBL" id="KQ978379">
    <property type="protein sequence ID" value="KYM94436.1"/>
    <property type="molecule type" value="Genomic_DNA"/>
</dbReference>
<evidence type="ECO:0000313" key="2">
    <source>
        <dbReference type="Proteomes" id="UP000078542"/>
    </source>
</evidence>
<name>A0A195C2J9_9HYME</name>
<dbReference type="AlphaFoldDB" id="A0A195C2J9"/>
<organism evidence="1 2">
    <name type="scientific">Cyphomyrmex costatus</name>
    <dbReference type="NCBI Taxonomy" id="456900"/>
    <lineage>
        <taxon>Eukaryota</taxon>
        <taxon>Metazoa</taxon>
        <taxon>Ecdysozoa</taxon>
        <taxon>Arthropoda</taxon>
        <taxon>Hexapoda</taxon>
        <taxon>Insecta</taxon>
        <taxon>Pterygota</taxon>
        <taxon>Neoptera</taxon>
        <taxon>Endopterygota</taxon>
        <taxon>Hymenoptera</taxon>
        <taxon>Apocrita</taxon>
        <taxon>Aculeata</taxon>
        <taxon>Formicoidea</taxon>
        <taxon>Formicidae</taxon>
        <taxon>Myrmicinae</taxon>
        <taxon>Cyphomyrmex</taxon>
    </lineage>
</organism>
<proteinExistence type="predicted"/>
<evidence type="ECO:0000313" key="1">
    <source>
        <dbReference type="EMBL" id="KYM94436.1"/>
    </source>
</evidence>
<keyword evidence="2" id="KW-1185">Reference proteome</keyword>
<accession>A0A195C2J9</accession>
<sequence length="78" mass="8597">LYETMAGGDGYGRMVVVPTFAFNSGFESGCVMGLLRSRDDRQLPVFSANGATWSAGLFYPILWIASENHIEPVYVCTR</sequence>
<feature type="non-terminal residue" evidence="1">
    <location>
        <position position="1"/>
    </location>
</feature>
<reference evidence="1 2" key="1">
    <citation type="submission" date="2016-03" db="EMBL/GenBank/DDBJ databases">
        <title>Cyphomyrmex costatus WGS genome.</title>
        <authorList>
            <person name="Nygaard S."/>
            <person name="Hu H."/>
            <person name="Boomsma J."/>
            <person name="Zhang G."/>
        </authorList>
    </citation>
    <scope>NUCLEOTIDE SEQUENCE [LARGE SCALE GENOMIC DNA]</scope>
    <source>
        <strain evidence="1">MS0001</strain>
        <tissue evidence="1">Whole body</tissue>
    </source>
</reference>
<protein>
    <submittedName>
        <fullName evidence="1">Uncharacterized protein</fullName>
    </submittedName>
</protein>